<dbReference type="Proteomes" id="UP000001411">
    <property type="component" value="Chromosome"/>
</dbReference>
<keyword evidence="6 8" id="KW-1133">Transmembrane helix</keyword>
<evidence type="ECO:0000256" key="7">
    <source>
        <dbReference type="ARBA" id="ARBA00023136"/>
    </source>
</evidence>
<reference evidence="10 11" key="1">
    <citation type="journal article" date="2003" name="Mol. Microbiol.">
        <title>Genome-based analysis of virulence genes in a non-biofilm-forming Staphylococcus epidermidis strain (ATCC 12228).</title>
        <authorList>
            <person name="Zhang Y.Q."/>
            <person name="Ren S.X."/>
            <person name="Li H.L."/>
            <person name="Wang Y.X."/>
            <person name="Fu G."/>
            <person name="Yang J."/>
            <person name="Qin Z.Q."/>
            <person name="Miao Y.G."/>
            <person name="Wang W.Y."/>
            <person name="Chen R.S."/>
            <person name="Shen Y."/>
            <person name="Chen Z."/>
            <person name="Yuan Z.H."/>
            <person name="Zhao G.P."/>
            <person name="Qu D."/>
            <person name="Danchin A."/>
            <person name="Wen Y.M."/>
        </authorList>
    </citation>
    <scope>NUCLEOTIDE SEQUENCE [LARGE SCALE GENOMIC DNA]</scope>
    <source>
        <strain evidence="11">ATCC 12228 / FDA PCI 1200</strain>
    </source>
</reference>
<feature type="transmembrane region" description="Helical" evidence="8">
    <location>
        <begin position="134"/>
        <end position="156"/>
    </location>
</feature>
<feature type="transmembrane region" description="Helical" evidence="8">
    <location>
        <begin position="234"/>
        <end position="252"/>
    </location>
</feature>
<evidence type="ECO:0000256" key="2">
    <source>
        <dbReference type="ARBA" id="ARBA00022448"/>
    </source>
</evidence>
<evidence type="ECO:0000256" key="8">
    <source>
        <dbReference type="SAM" id="Phobius"/>
    </source>
</evidence>
<dbReference type="GO" id="GO:0009401">
    <property type="term" value="P:phosphoenolpyruvate-dependent sugar phosphotransferase system"/>
    <property type="evidence" value="ECO:0007669"/>
    <property type="project" value="InterPro"/>
</dbReference>
<dbReference type="EMBL" id="AE015929">
    <property type="protein sequence ID" value="AAO05771.1"/>
    <property type="molecule type" value="Genomic_DNA"/>
</dbReference>
<feature type="domain" description="Phosphotransferase system EIIC" evidence="9">
    <location>
        <begin position="16"/>
        <end position="349"/>
    </location>
</feature>
<keyword evidence="7 8" id="KW-0472">Membrane</keyword>
<evidence type="ECO:0000313" key="10">
    <source>
        <dbReference type="EMBL" id="AAO05771.1"/>
    </source>
</evidence>
<evidence type="ECO:0000256" key="3">
    <source>
        <dbReference type="ARBA" id="ARBA00022475"/>
    </source>
</evidence>
<name>A0A0H2VKG4_STAES</name>
<feature type="transmembrane region" description="Helical" evidence="8">
    <location>
        <begin position="13"/>
        <end position="35"/>
    </location>
</feature>
<evidence type="ECO:0000256" key="6">
    <source>
        <dbReference type="ARBA" id="ARBA00022989"/>
    </source>
</evidence>
<evidence type="ECO:0000313" key="11">
    <source>
        <dbReference type="Proteomes" id="UP000001411"/>
    </source>
</evidence>
<gene>
    <name evidence="10" type="ordered locus">SE_2129</name>
</gene>
<protein>
    <submittedName>
        <fullName evidence="10">Regulatory protein</fullName>
    </submittedName>
</protein>
<feature type="transmembrane region" description="Helical" evidence="8">
    <location>
        <begin position="103"/>
        <end position="128"/>
    </location>
</feature>
<dbReference type="OrthoDB" id="396983at2"/>
<dbReference type="AlphaFoldDB" id="A0A0H2VKG4"/>
<keyword evidence="4" id="KW-0762">Sugar transport</keyword>
<feature type="transmembrane region" description="Helical" evidence="8">
    <location>
        <begin position="176"/>
        <end position="194"/>
    </location>
</feature>
<organism evidence="10 11">
    <name type="scientific">Staphylococcus epidermidis (strain ATCC 12228 / FDA PCI 1200)</name>
    <dbReference type="NCBI Taxonomy" id="176280"/>
    <lineage>
        <taxon>Bacteria</taxon>
        <taxon>Bacillati</taxon>
        <taxon>Bacillota</taxon>
        <taxon>Bacilli</taxon>
        <taxon>Bacillales</taxon>
        <taxon>Staphylococcaceae</taxon>
        <taxon>Staphylococcus</taxon>
    </lineage>
</organism>
<dbReference type="eggNOG" id="COG3641">
    <property type="taxonomic scope" value="Bacteria"/>
</dbReference>
<feature type="transmembrane region" description="Helical" evidence="8">
    <location>
        <begin position="47"/>
        <end position="71"/>
    </location>
</feature>
<keyword evidence="3" id="KW-1003">Cell membrane</keyword>
<feature type="transmembrane region" description="Helical" evidence="8">
    <location>
        <begin position="200"/>
        <end position="227"/>
    </location>
</feature>
<feature type="transmembrane region" description="Helical" evidence="8">
    <location>
        <begin position="311"/>
        <end position="332"/>
    </location>
</feature>
<proteinExistence type="predicted"/>
<dbReference type="Pfam" id="PF13303">
    <property type="entry name" value="PTS_EIIC_2"/>
    <property type="match status" value="1"/>
</dbReference>
<dbReference type="RefSeq" id="WP_002485030.1">
    <property type="nucleotide sequence ID" value="NC_004461.1"/>
</dbReference>
<comment type="subcellular location">
    <subcellularLocation>
        <location evidence="1">Cell membrane</location>
        <topology evidence="1">Multi-pass membrane protein</topology>
    </subcellularLocation>
</comment>
<feature type="transmembrane region" description="Helical" evidence="8">
    <location>
        <begin position="77"/>
        <end position="96"/>
    </location>
</feature>
<dbReference type="HOGENOM" id="CLU_050996_0_0_9"/>
<keyword evidence="5 8" id="KW-0812">Transmembrane</keyword>
<dbReference type="KEGG" id="sep:SE_2129"/>
<accession>A0A0H2VKG4</accession>
<dbReference type="InterPro" id="IPR003352">
    <property type="entry name" value="PTS_EIIC"/>
</dbReference>
<evidence type="ECO:0000256" key="1">
    <source>
        <dbReference type="ARBA" id="ARBA00004651"/>
    </source>
</evidence>
<keyword evidence="2" id="KW-0813">Transport</keyword>
<feature type="transmembrane region" description="Helical" evidence="8">
    <location>
        <begin position="258"/>
        <end position="281"/>
    </location>
</feature>
<sequence length="352" mass="37251">MSTIKNIDGPKDFVFRVLSGVAIGIVAGLVPNAILGEIFKYFMQYHPIFKTLLGVVQAIQFTVPALIGALIAMKFNMTPLAIAVVASASYVGSGAAQFKQGTWVIAGIGDLINTMLTASIAVLLILLIEERVGSMALIVFPTVVGGLAATIGVFTLPYVRLITTGIGNMVNSFTELQPVFMSMLISMVFSFIIISPLSTVAIAIAIGLSGIAAGSASIGIAAIEAVLLIGTSKVNHVGIPLSIFFGGVKMMMPNMVKYPVIMIPIFLTAAISGIASGIIGISGTKESAGFGFIGMVGPINAFKFMHVDSAWLSLLLIVIAFFVVPFLVAWILDLILRRLIHLYENDIFKFMG</sequence>
<evidence type="ECO:0000256" key="5">
    <source>
        <dbReference type="ARBA" id="ARBA00022692"/>
    </source>
</evidence>
<evidence type="ECO:0000259" key="9">
    <source>
        <dbReference type="Pfam" id="PF13303"/>
    </source>
</evidence>
<dbReference type="PATRIC" id="fig|176280.10.peg.2078"/>
<dbReference type="GO" id="GO:0005886">
    <property type="term" value="C:plasma membrane"/>
    <property type="evidence" value="ECO:0007669"/>
    <property type="project" value="UniProtKB-SubCell"/>
</dbReference>
<evidence type="ECO:0000256" key="4">
    <source>
        <dbReference type="ARBA" id="ARBA00022597"/>
    </source>
</evidence>
<dbReference type="GO" id="GO:0008982">
    <property type="term" value="F:protein-N(PI)-phosphohistidine-sugar phosphotransferase activity"/>
    <property type="evidence" value="ECO:0007669"/>
    <property type="project" value="InterPro"/>
</dbReference>